<name>A0ABS1QPV1_9GAMM</name>
<dbReference type="Proteomes" id="UP000638570">
    <property type="component" value="Unassembled WGS sequence"/>
</dbReference>
<keyword evidence="1" id="KW-0812">Transmembrane</keyword>
<evidence type="ECO:0000256" key="1">
    <source>
        <dbReference type="SAM" id="Phobius"/>
    </source>
</evidence>
<protein>
    <submittedName>
        <fullName evidence="2">Pilus assembly protein</fullName>
    </submittedName>
</protein>
<comment type="caution">
    <text evidence="2">The sequence shown here is derived from an EMBL/GenBank/DDBJ whole genome shotgun (WGS) entry which is preliminary data.</text>
</comment>
<keyword evidence="3" id="KW-1185">Reference proteome</keyword>
<feature type="transmembrane region" description="Helical" evidence="1">
    <location>
        <begin position="12"/>
        <end position="36"/>
    </location>
</feature>
<reference evidence="3" key="1">
    <citation type="submission" date="2021-01" db="EMBL/GenBank/DDBJ databases">
        <title>Genome public.</title>
        <authorList>
            <person name="Liu C."/>
            <person name="Sun Q."/>
        </authorList>
    </citation>
    <scope>NUCLEOTIDE SEQUENCE [LARGE SCALE GENOMIC DNA]</scope>
    <source>
        <strain evidence="3">CGMCC 1.18722</strain>
    </source>
</reference>
<evidence type="ECO:0000313" key="2">
    <source>
        <dbReference type="EMBL" id="MBL1376612.1"/>
    </source>
</evidence>
<sequence length="181" mass="19906">MRHSLQKKEKGAVAIEFAALFLIFFTLVYAILAYSLPLLLGIVFQQISADAGRAILKVDPAQEETTYIAKINEQIGITVDNFSFLPASWRDGNCAAPQEGNWQLLPAGSGHPSYGHWSKSDVAGETRLLVHICLQRKYNKDGPDSDRAIIPILEFFSVKIPTLPTNKQGDTVISGSTMVML</sequence>
<keyword evidence="1" id="KW-0472">Membrane</keyword>
<organism evidence="2 3">
    <name type="scientific">Zobellella iuensis</name>
    <dbReference type="NCBI Taxonomy" id="2803811"/>
    <lineage>
        <taxon>Bacteria</taxon>
        <taxon>Pseudomonadati</taxon>
        <taxon>Pseudomonadota</taxon>
        <taxon>Gammaproteobacteria</taxon>
        <taxon>Aeromonadales</taxon>
        <taxon>Aeromonadaceae</taxon>
        <taxon>Zobellella</taxon>
    </lineage>
</organism>
<accession>A0ABS1QPV1</accession>
<dbReference type="EMBL" id="JAERTZ010000012">
    <property type="protein sequence ID" value="MBL1376612.1"/>
    <property type="molecule type" value="Genomic_DNA"/>
</dbReference>
<keyword evidence="1" id="KW-1133">Transmembrane helix</keyword>
<dbReference type="RefSeq" id="WP_202082635.1">
    <property type="nucleotide sequence ID" value="NZ_JAERTZ010000012.1"/>
</dbReference>
<gene>
    <name evidence="2" type="ORF">JKV55_04570</name>
</gene>
<evidence type="ECO:0000313" key="3">
    <source>
        <dbReference type="Proteomes" id="UP000638570"/>
    </source>
</evidence>
<proteinExistence type="predicted"/>